<evidence type="ECO:0000313" key="6">
    <source>
        <dbReference type="EMBL" id="TQD38548.1"/>
    </source>
</evidence>
<evidence type="ECO:0000259" key="5">
    <source>
        <dbReference type="SMART" id="SM00903"/>
    </source>
</evidence>
<accession>A0A507ZS55</accession>
<comment type="caution">
    <text evidence="6">The sequence shown here is derived from an EMBL/GenBank/DDBJ whole genome shotgun (WGS) entry which is preliminary data.</text>
</comment>
<keyword evidence="3" id="KW-0288">FMN</keyword>
<evidence type="ECO:0000256" key="2">
    <source>
        <dbReference type="ARBA" id="ARBA00022630"/>
    </source>
</evidence>
<evidence type="ECO:0000256" key="4">
    <source>
        <dbReference type="ARBA" id="ARBA00038054"/>
    </source>
</evidence>
<name>A0A507ZS55_9FLAO</name>
<sequence length="290" mass="32144">MHTIDPKQTPTQKLYGLMVSSIGPRPIAFASTLNSDGKPNLAPFSFFNMMSPNPPILVFSPVLRIKDASSKHTLQNVQENKEVVINLVNYEMVQQMSLASSNYADGVNEFEKAGFTMLDSETVKPARVKESPVQFECKVKDVIKLGEDGGAGNLVVCEVLKMHIAESILDDNQKIDQHKLDQVARMGGNWYTRANAGMFEVPKPISTVGMGIDNIPGFIKNSSVLTGNDLGKLGTLEEQPTAKEIKEFLEQEDLHKLVEKSTTEKIHAVAQEYLKKDKVENAWKLLLAKK</sequence>
<evidence type="ECO:0000256" key="3">
    <source>
        <dbReference type="ARBA" id="ARBA00022643"/>
    </source>
</evidence>
<dbReference type="Proteomes" id="UP000317169">
    <property type="component" value="Unassembled WGS sequence"/>
</dbReference>
<dbReference type="InterPro" id="IPR002563">
    <property type="entry name" value="Flavin_Rdtase-like_dom"/>
</dbReference>
<proteinExistence type="inferred from homology"/>
<dbReference type="EMBL" id="VIAR01000008">
    <property type="protein sequence ID" value="TQD38548.1"/>
    <property type="molecule type" value="Genomic_DNA"/>
</dbReference>
<comment type="similarity">
    <text evidence="4">Belongs to the flavoredoxin family.</text>
</comment>
<dbReference type="AlphaFoldDB" id="A0A507ZS55"/>
<dbReference type="PANTHER" id="PTHR33798:SF5">
    <property type="entry name" value="FLAVIN REDUCTASE LIKE DOMAIN-CONTAINING PROTEIN"/>
    <property type="match status" value="1"/>
</dbReference>
<dbReference type="SUPFAM" id="SSF50475">
    <property type="entry name" value="FMN-binding split barrel"/>
    <property type="match status" value="1"/>
</dbReference>
<gene>
    <name evidence="6" type="ORF">FKR84_09005</name>
</gene>
<dbReference type="GO" id="GO:0010181">
    <property type="term" value="F:FMN binding"/>
    <property type="evidence" value="ECO:0007669"/>
    <property type="project" value="InterPro"/>
</dbReference>
<dbReference type="SMART" id="SM00903">
    <property type="entry name" value="Flavin_Reduct"/>
    <property type="match status" value="1"/>
</dbReference>
<dbReference type="GO" id="GO:0016646">
    <property type="term" value="F:oxidoreductase activity, acting on the CH-NH group of donors, NAD or NADP as acceptor"/>
    <property type="evidence" value="ECO:0007669"/>
    <property type="project" value="UniProtKB-ARBA"/>
</dbReference>
<keyword evidence="7" id="KW-1185">Reference proteome</keyword>
<feature type="domain" description="Flavin reductase like" evidence="5">
    <location>
        <begin position="20"/>
        <end position="178"/>
    </location>
</feature>
<dbReference type="InterPro" id="IPR012349">
    <property type="entry name" value="Split_barrel_FMN-bd"/>
</dbReference>
<dbReference type="OrthoDB" id="9794638at2"/>
<evidence type="ECO:0000256" key="1">
    <source>
        <dbReference type="ARBA" id="ARBA00001917"/>
    </source>
</evidence>
<comment type="cofactor">
    <cofactor evidence="1">
        <name>FMN</name>
        <dbReference type="ChEBI" id="CHEBI:58210"/>
    </cofactor>
</comment>
<dbReference type="Gene3D" id="2.30.110.10">
    <property type="entry name" value="Electron Transport, Fmn-binding Protein, Chain A"/>
    <property type="match status" value="1"/>
</dbReference>
<organism evidence="6 7">
    <name type="scientific">Haloflavibacter putidus</name>
    <dbReference type="NCBI Taxonomy" id="2576776"/>
    <lineage>
        <taxon>Bacteria</taxon>
        <taxon>Pseudomonadati</taxon>
        <taxon>Bacteroidota</taxon>
        <taxon>Flavobacteriia</taxon>
        <taxon>Flavobacteriales</taxon>
        <taxon>Flavobacteriaceae</taxon>
        <taxon>Haloflavibacter</taxon>
    </lineage>
</organism>
<dbReference type="PANTHER" id="PTHR33798">
    <property type="entry name" value="FLAVOPROTEIN OXYGENASE"/>
    <property type="match status" value="1"/>
</dbReference>
<dbReference type="Pfam" id="PF01613">
    <property type="entry name" value="Flavin_Reduct"/>
    <property type="match status" value="1"/>
</dbReference>
<dbReference type="RefSeq" id="WP_141421975.1">
    <property type="nucleotide sequence ID" value="NZ_VIAR01000008.1"/>
</dbReference>
<evidence type="ECO:0000313" key="7">
    <source>
        <dbReference type="Proteomes" id="UP000317169"/>
    </source>
</evidence>
<keyword evidence="2" id="KW-0285">Flavoprotein</keyword>
<protein>
    <submittedName>
        <fullName evidence="6">Flavin reductase family protein</fullName>
    </submittedName>
</protein>
<reference evidence="6 7" key="1">
    <citation type="submission" date="2019-06" db="EMBL/GenBank/DDBJ databases">
        <title>Flavibacter putida gen. nov., sp. nov., a novel marine bacterium of the family Flavobacteriaceae isolated from coastal seawater.</title>
        <authorList>
            <person name="Feng X."/>
        </authorList>
    </citation>
    <scope>NUCLEOTIDE SEQUENCE [LARGE SCALE GENOMIC DNA]</scope>
    <source>
        <strain evidence="6 7">PLHSN227</strain>
    </source>
</reference>